<evidence type="ECO:0000256" key="2">
    <source>
        <dbReference type="ARBA" id="ARBA00022679"/>
    </source>
</evidence>
<evidence type="ECO:0000313" key="14">
    <source>
        <dbReference type="Proteomes" id="UP000570823"/>
    </source>
</evidence>
<dbReference type="GO" id="GO:0005737">
    <property type="term" value="C:cytoplasm"/>
    <property type="evidence" value="ECO:0007669"/>
    <property type="project" value="TreeGrafter"/>
</dbReference>
<keyword evidence="5 9" id="KW-0784">Thiamine biosynthesis</keyword>
<evidence type="ECO:0000256" key="5">
    <source>
        <dbReference type="ARBA" id="ARBA00022977"/>
    </source>
</evidence>
<keyword evidence="14" id="KW-1185">Reference proteome</keyword>
<comment type="similarity">
    <text evidence="9 10">Belongs to the thiamine-phosphate synthase family.</text>
</comment>
<feature type="binding site" evidence="9">
    <location>
        <position position="163"/>
    </location>
    <ligand>
        <name>2-[(2R,5Z)-2-carboxy-4-methylthiazol-5(2H)-ylidene]ethyl phosphate</name>
        <dbReference type="ChEBI" id="CHEBI:62899"/>
    </ligand>
</feature>
<evidence type="ECO:0000256" key="4">
    <source>
        <dbReference type="ARBA" id="ARBA00022842"/>
    </source>
</evidence>
<evidence type="ECO:0000256" key="3">
    <source>
        <dbReference type="ARBA" id="ARBA00022723"/>
    </source>
</evidence>
<evidence type="ECO:0000256" key="10">
    <source>
        <dbReference type="RuleBase" id="RU003826"/>
    </source>
</evidence>
<feature type="binding site" evidence="9">
    <location>
        <begin position="183"/>
        <end position="184"/>
    </location>
    <ligand>
        <name>2-[(2R,5Z)-2-carboxy-4-methylthiazol-5(2H)-ylidene]ethyl phosphate</name>
        <dbReference type="ChEBI" id="CHEBI:62899"/>
    </ligand>
</feature>
<comment type="catalytic activity">
    <reaction evidence="7 9 10">
        <text>2-(2-carboxy-4-methylthiazol-5-yl)ethyl phosphate + 4-amino-2-methyl-5-(diphosphooxymethyl)pyrimidine + 2 H(+) = thiamine phosphate + CO2 + diphosphate</text>
        <dbReference type="Rhea" id="RHEA:47848"/>
        <dbReference type="ChEBI" id="CHEBI:15378"/>
        <dbReference type="ChEBI" id="CHEBI:16526"/>
        <dbReference type="ChEBI" id="CHEBI:33019"/>
        <dbReference type="ChEBI" id="CHEBI:37575"/>
        <dbReference type="ChEBI" id="CHEBI:57841"/>
        <dbReference type="ChEBI" id="CHEBI:62890"/>
        <dbReference type="EC" id="2.5.1.3"/>
    </reaction>
</comment>
<evidence type="ECO:0000313" key="13">
    <source>
        <dbReference type="EMBL" id="NVO67138.1"/>
    </source>
</evidence>
<dbReference type="RefSeq" id="WP_176788764.1">
    <property type="nucleotide sequence ID" value="NZ_JABXWR010000001.1"/>
</dbReference>
<comment type="cofactor">
    <cofactor evidence="9">
        <name>Mg(2+)</name>
        <dbReference type="ChEBI" id="CHEBI:18420"/>
    </cofactor>
    <text evidence="9">Binds 1 Mg(2+) ion per subunit.</text>
</comment>
<proteinExistence type="inferred from homology"/>
<dbReference type="UniPathway" id="UPA00060">
    <property type="reaction ID" value="UER00141"/>
</dbReference>
<comment type="catalytic activity">
    <reaction evidence="8 9 10">
        <text>2-[(2R,5Z)-2-carboxy-4-methylthiazol-5(2H)-ylidene]ethyl phosphate + 4-amino-2-methyl-5-(diphosphooxymethyl)pyrimidine + 2 H(+) = thiamine phosphate + CO2 + diphosphate</text>
        <dbReference type="Rhea" id="RHEA:47844"/>
        <dbReference type="ChEBI" id="CHEBI:15378"/>
        <dbReference type="ChEBI" id="CHEBI:16526"/>
        <dbReference type="ChEBI" id="CHEBI:33019"/>
        <dbReference type="ChEBI" id="CHEBI:37575"/>
        <dbReference type="ChEBI" id="CHEBI:57841"/>
        <dbReference type="ChEBI" id="CHEBI:62899"/>
        <dbReference type="EC" id="2.5.1.3"/>
    </reaction>
</comment>
<dbReference type="Pfam" id="PF02581">
    <property type="entry name" value="TMP-TENI"/>
    <property type="match status" value="1"/>
</dbReference>
<dbReference type="InterPro" id="IPR034291">
    <property type="entry name" value="TMP_synthase"/>
</dbReference>
<dbReference type="Gene3D" id="3.20.20.70">
    <property type="entry name" value="Aldolase class I"/>
    <property type="match status" value="1"/>
</dbReference>
<dbReference type="EMBL" id="JABXWR010000001">
    <property type="protein sequence ID" value="NVO67138.1"/>
    <property type="molecule type" value="Genomic_DNA"/>
</dbReference>
<dbReference type="GO" id="GO:0004789">
    <property type="term" value="F:thiamine-phosphate diphosphorylase activity"/>
    <property type="evidence" value="ECO:0007669"/>
    <property type="project" value="UniProtKB-UniRule"/>
</dbReference>
<keyword evidence="4 9" id="KW-0460">Magnesium</keyword>
<dbReference type="SUPFAM" id="SSF51391">
    <property type="entry name" value="Thiamin phosphate synthase"/>
    <property type="match status" value="1"/>
</dbReference>
<evidence type="ECO:0000256" key="6">
    <source>
        <dbReference type="ARBA" id="ARBA00047334"/>
    </source>
</evidence>
<dbReference type="NCBIfam" id="TIGR00693">
    <property type="entry name" value="thiE"/>
    <property type="match status" value="1"/>
</dbReference>
<accession>A0A7K4HQI4</accession>
<comment type="catalytic activity">
    <reaction evidence="6 9 10">
        <text>4-methyl-5-(2-phosphooxyethyl)-thiazole + 4-amino-2-methyl-5-(diphosphooxymethyl)pyrimidine + H(+) = thiamine phosphate + diphosphate</text>
        <dbReference type="Rhea" id="RHEA:22328"/>
        <dbReference type="ChEBI" id="CHEBI:15378"/>
        <dbReference type="ChEBI" id="CHEBI:33019"/>
        <dbReference type="ChEBI" id="CHEBI:37575"/>
        <dbReference type="ChEBI" id="CHEBI:57841"/>
        <dbReference type="ChEBI" id="CHEBI:58296"/>
        <dbReference type="EC" id="2.5.1.3"/>
    </reaction>
</comment>
<feature type="binding site" evidence="9">
    <location>
        <position position="67"/>
    </location>
    <ligand>
        <name>4-amino-2-methyl-5-(diphosphooxymethyl)pyrimidine</name>
        <dbReference type="ChEBI" id="CHEBI:57841"/>
    </ligand>
</feature>
<gene>
    <name evidence="9 13" type="primary">thiE</name>
    <name evidence="13" type="ORF">HWN36_07405</name>
</gene>
<dbReference type="OrthoDB" id="85572at2157"/>
<dbReference type="HAMAP" id="MF_00097">
    <property type="entry name" value="TMP_synthase"/>
    <property type="match status" value="1"/>
</dbReference>
<feature type="binding site" evidence="9">
    <location>
        <begin position="132"/>
        <end position="134"/>
    </location>
    <ligand>
        <name>2-[(2R,5Z)-2-carboxy-4-methylthiazol-5(2H)-ylidene]ethyl phosphate</name>
        <dbReference type="ChEBI" id="CHEBI:62899"/>
    </ligand>
</feature>
<evidence type="ECO:0000256" key="1">
    <source>
        <dbReference type="ARBA" id="ARBA00005165"/>
    </source>
</evidence>
<name>A0A7K4HQI4_9EURY</name>
<feature type="binding site" evidence="9">
    <location>
        <position position="87"/>
    </location>
    <ligand>
        <name>Mg(2+)</name>
        <dbReference type="ChEBI" id="CHEBI:18420"/>
    </ligand>
</feature>
<feature type="binding site" evidence="9">
    <location>
        <position position="135"/>
    </location>
    <ligand>
        <name>4-amino-2-methyl-5-(diphosphooxymethyl)pyrimidine</name>
        <dbReference type="ChEBI" id="CHEBI:57841"/>
    </ligand>
</feature>
<comment type="function">
    <text evidence="9">Condenses 4-methyl-5-(beta-hydroxyethyl)thiazole monophosphate (THZ-P) and 2-methyl-4-amino-5-hydroxymethyl pyrimidine pyrophosphate (HMP-PP) to form thiamine monophosphate (TMP).</text>
</comment>
<comment type="pathway">
    <text evidence="1 9 11">Cofactor biosynthesis; thiamine diphosphate biosynthesis; thiamine phosphate from 4-amino-2-methyl-5-diphosphomethylpyrimidine and 4-methyl-5-(2-phosphoethyl)-thiazole: step 1/1.</text>
</comment>
<evidence type="ECO:0000256" key="9">
    <source>
        <dbReference type="HAMAP-Rule" id="MF_00097"/>
    </source>
</evidence>
<dbReference type="AlphaFoldDB" id="A0A7K4HQI4"/>
<evidence type="ECO:0000256" key="7">
    <source>
        <dbReference type="ARBA" id="ARBA00047851"/>
    </source>
</evidence>
<feature type="binding site" evidence="9">
    <location>
        <begin position="35"/>
        <end position="39"/>
    </location>
    <ligand>
        <name>4-amino-2-methyl-5-(diphosphooxymethyl)pyrimidine</name>
        <dbReference type="ChEBI" id="CHEBI:57841"/>
    </ligand>
</feature>
<dbReference type="CDD" id="cd00564">
    <property type="entry name" value="TMP_TenI"/>
    <property type="match status" value="1"/>
</dbReference>
<dbReference type="GO" id="GO:0009228">
    <property type="term" value="P:thiamine biosynthetic process"/>
    <property type="evidence" value="ECO:0007669"/>
    <property type="project" value="UniProtKB-KW"/>
</dbReference>
<dbReference type="GO" id="GO:0000287">
    <property type="term" value="F:magnesium ion binding"/>
    <property type="evidence" value="ECO:0007669"/>
    <property type="project" value="UniProtKB-UniRule"/>
</dbReference>
<dbReference type="InterPro" id="IPR013785">
    <property type="entry name" value="Aldolase_TIM"/>
</dbReference>
<keyword evidence="2 9" id="KW-0808">Transferase</keyword>
<evidence type="ECO:0000256" key="8">
    <source>
        <dbReference type="ARBA" id="ARBA00047883"/>
    </source>
</evidence>
<organism evidence="13 14">
    <name type="scientific">Methanofollis tationis</name>
    <dbReference type="NCBI Taxonomy" id="81417"/>
    <lineage>
        <taxon>Archaea</taxon>
        <taxon>Methanobacteriati</taxon>
        <taxon>Methanobacteriota</taxon>
        <taxon>Stenosarchaea group</taxon>
        <taxon>Methanomicrobia</taxon>
        <taxon>Methanomicrobiales</taxon>
        <taxon>Methanomicrobiaceae</taxon>
        <taxon>Methanofollis</taxon>
    </lineage>
</organism>
<evidence type="ECO:0000259" key="12">
    <source>
        <dbReference type="Pfam" id="PF02581"/>
    </source>
</evidence>
<dbReference type="InterPro" id="IPR036206">
    <property type="entry name" value="ThiamineP_synth_sf"/>
</dbReference>
<feature type="binding site" evidence="9">
    <location>
        <position position="68"/>
    </location>
    <ligand>
        <name>Mg(2+)</name>
        <dbReference type="ChEBI" id="CHEBI:18420"/>
    </ligand>
</feature>
<sequence length="213" mass="21204">MGYDLYVITDAGIGRGRSHPEQASLAVEGGADVVQLRDKALAPRDLLATAREVRRVVHAAGALFIVNDHLEVALAAGADGVHLGQGDLPVGAARSIVPSDFILGVSVGNAAEAALAVEGGADYVALSPTFATGSKADAGPGRGLDTLRAVRAAVPAPLIAIGGIGPANVGEVVRAGADGIAVISAVVGQEDPVGAARRMKALVVAAKGGDRRC</sequence>
<dbReference type="GO" id="GO:0009229">
    <property type="term" value="P:thiamine diphosphate biosynthetic process"/>
    <property type="evidence" value="ECO:0007669"/>
    <property type="project" value="UniProtKB-UniRule"/>
</dbReference>
<protein>
    <recommendedName>
        <fullName evidence="9">Thiamine-phosphate synthase</fullName>
        <shortName evidence="9">TP synthase</shortName>
        <shortName evidence="9">TPS</shortName>
        <ecNumber evidence="9">2.5.1.3</ecNumber>
    </recommendedName>
    <alternativeName>
        <fullName evidence="9">Thiamine-phosphate pyrophosphorylase</fullName>
        <shortName evidence="9">TMP pyrophosphorylase</shortName>
        <shortName evidence="9">TMP-PPase</shortName>
    </alternativeName>
</protein>
<keyword evidence="3 9" id="KW-0479">Metal-binding</keyword>
<dbReference type="Proteomes" id="UP000570823">
    <property type="component" value="Unassembled WGS sequence"/>
</dbReference>
<evidence type="ECO:0000256" key="11">
    <source>
        <dbReference type="RuleBase" id="RU004253"/>
    </source>
</evidence>
<reference evidence="13 14" key="1">
    <citation type="submission" date="2020-06" db="EMBL/GenBank/DDBJ databases">
        <title>Methanofollis fontis sp. nov., a methanogen isolated from marine sediments near a cold seep at Four-Way Closure Ridge offshore southwestern Taiwan.</title>
        <authorList>
            <person name="Chen S.-C."/>
            <person name="Teng N.-H."/>
            <person name="Lin Y.-S."/>
            <person name="Lai M.-C."/>
            <person name="Chen H.-H."/>
            <person name="Wang C.-C."/>
        </authorList>
    </citation>
    <scope>NUCLEOTIDE SEQUENCE [LARGE SCALE GENOMIC DNA]</scope>
    <source>
        <strain evidence="13 14">DSM 2702</strain>
    </source>
</reference>
<feature type="domain" description="Thiamine phosphate synthase/TenI" evidence="12">
    <location>
        <begin position="5"/>
        <end position="186"/>
    </location>
</feature>
<dbReference type="PANTHER" id="PTHR20857">
    <property type="entry name" value="THIAMINE-PHOSPHATE PYROPHOSPHORYLASE"/>
    <property type="match status" value="1"/>
</dbReference>
<feature type="binding site" evidence="9">
    <location>
        <position position="106"/>
    </location>
    <ligand>
        <name>4-amino-2-methyl-5-(diphosphooxymethyl)pyrimidine</name>
        <dbReference type="ChEBI" id="CHEBI:57841"/>
    </ligand>
</feature>
<comment type="caution">
    <text evidence="13">The sequence shown here is derived from an EMBL/GenBank/DDBJ whole genome shotgun (WGS) entry which is preliminary data.</text>
</comment>
<dbReference type="EC" id="2.5.1.3" evidence="9"/>
<dbReference type="PANTHER" id="PTHR20857:SF15">
    <property type="entry name" value="THIAMINE-PHOSPHATE SYNTHASE"/>
    <property type="match status" value="1"/>
</dbReference>
<dbReference type="InterPro" id="IPR022998">
    <property type="entry name" value="ThiamineP_synth_TenI"/>
</dbReference>